<dbReference type="Pfam" id="PF00126">
    <property type="entry name" value="HTH_1"/>
    <property type="match status" value="1"/>
</dbReference>
<comment type="similarity">
    <text evidence="1">Belongs to the LysR transcriptional regulatory family.</text>
</comment>
<dbReference type="SUPFAM" id="SSF46785">
    <property type="entry name" value="Winged helix' DNA-binding domain"/>
    <property type="match status" value="1"/>
</dbReference>
<accession>A0A1H2PKN8</accession>
<dbReference type="Pfam" id="PF03466">
    <property type="entry name" value="LysR_substrate"/>
    <property type="match status" value="1"/>
</dbReference>
<evidence type="ECO:0000313" key="7">
    <source>
        <dbReference type="Proteomes" id="UP000243719"/>
    </source>
</evidence>
<dbReference type="PANTHER" id="PTHR30118">
    <property type="entry name" value="HTH-TYPE TRANSCRIPTIONAL REGULATOR LEUO-RELATED"/>
    <property type="match status" value="1"/>
</dbReference>
<dbReference type="InterPro" id="IPR000847">
    <property type="entry name" value="LysR_HTH_N"/>
</dbReference>
<dbReference type="EMBL" id="FNLO01000002">
    <property type="protein sequence ID" value="SDV46986.1"/>
    <property type="molecule type" value="Genomic_DNA"/>
</dbReference>
<dbReference type="Gene3D" id="3.40.190.10">
    <property type="entry name" value="Periplasmic binding protein-like II"/>
    <property type="match status" value="2"/>
</dbReference>
<dbReference type="RefSeq" id="WP_091905004.1">
    <property type="nucleotide sequence ID" value="NZ_FNLO01000002.1"/>
</dbReference>
<gene>
    <name evidence="6" type="ORF">SAMN05216551_102163</name>
</gene>
<reference evidence="7" key="1">
    <citation type="submission" date="2016-09" db="EMBL/GenBank/DDBJ databases">
        <authorList>
            <person name="Varghese N."/>
            <person name="Submissions S."/>
        </authorList>
    </citation>
    <scope>NUCLEOTIDE SEQUENCE [LARGE SCALE GENOMIC DNA]</scope>
    <source>
        <strain evidence="7">JS23</strain>
    </source>
</reference>
<protein>
    <submittedName>
        <fullName evidence="6">DNA-binding transcriptional regulator, LysR family</fullName>
    </submittedName>
</protein>
<dbReference type="OrthoDB" id="5495633at2"/>
<organism evidence="6 7">
    <name type="scientific">Chitinasiproducens palmae</name>
    <dbReference type="NCBI Taxonomy" id="1770053"/>
    <lineage>
        <taxon>Bacteria</taxon>
        <taxon>Pseudomonadati</taxon>
        <taxon>Pseudomonadota</taxon>
        <taxon>Betaproteobacteria</taxon>
        <taxon>Burkholderiales</taxon>
        <taxon>Burkholderiaceae</taxon>
        <taxon>Chitinasiproducens</taxon>
    </lineage>
</organism>
<dbReference type="Gene3D" id="1.10.10.10">
    <property type="entry name" value="Winged helix-like DNA-binding domain superfamily/Winged helix DNA-binding domain"/>
    <property type="match status" value="1"/>
</dbReference>
<dbReference type="InterPro" id="IPR036388">
    <property type="entry name" value="WH-like_DNA-bd_sf"/>
</dbReference>
<sequence>MPSLDHIDLNLLRVFMAIVEEESLTGAGRRLGLSQPAISYSLGRLRAVFDDPLFVRTRSRMQPTPKALELSKIVARALESVREALRHAERFDPATSSRTFRVALSDAGELAYLPRLCEVLHREAPHVRLESLPSSIETIVERLRSSRLDFAIGNLPGLMAETENMILFDEDYVCMRRRHGAAHRSATRRRSGEPDDADARLAHADYPLLSMQTYRDATHLRVSSLEQSHGGIDVALHARGVKRNVALDLSHFASVPRVLRVTDHVATLPRRLAEILREEGDFEIFALPVRLPRVEITLHWHAHFAADDGNAWFRTRLNDVMQMMRS</sequence>
<dbReference type="PRINTS" id="PR00039">
    <property type="entry name" value="HTHLYSR"/>
</dbReference>
<dbReference type="AlphaFoldDB" id="A0A1H2PKN8"/>
<dbReference type="CDD" id="cd08459">
    <property type="entry name" value="PBP2_DntR_NahR_LinR_like"/>
    <property type="match status" value="1"/>
</dbReference>
<dbReference type="PROSITE" id="PS50931">
    <property type="entry name" value="HTH_LYSR"/>
    <property type="match status" value="1"/>
</dbReference>
<dbReference type="InterPro" id="IPR050389">
    <property type="entry name" value="LysR-type_TF"/>
</dbReference>
<name>A0A1H2PKN8_9BURK</name>
<evidence type="ECO:0000256" key="4">
    <source>
        <dbReference type="ARBA" id="ARBA00023163"/>
    </source>
</evidence>
<dbReference type="SUPFAM" id="SSF53850">
    <property type="entry name" value="Periplasmic binding protein-like II"/>
    <property type="match status" value="1"/>
</dbReference>
<dbReference type="GO" id="GO:0003700">
    <property type="term" value="F:DNA-binding transcription factor activity"/>
    <property type="evidence" value="ECO:0007669"/>
    <property type="project" value="InterPro"/>
</dbReference>
<feature type="domain" description="HTH lysR-type" evidence="5">
    <location>
        <begin position="7"/>
        <end position="64"/>
    </location>
</feature>
<proteinExistence type="inferred from homology"/>
<dbReference type="PANTHER" id="PTHR30118:SF15">
    <property type="entry name" value="TRANSCRIPTIONAL REGULATORY PROTEIN"/>
    <property type="match status" value="1"/>
</dbReference>
<evidence type="ECO:0000256" key="2">
    <source>
        <dbReference type="ARBA" id="ARBA00023015"/>
    </source>
</evidence>
<keyword evidence="4" id="KW-0804">Transcription</keyword>
<evidence type="ECO:0000313" key="6">
    <source>
        <dbReference type="EMBL" id="SDV46986.1"/>
    </source>
</evidence>
<dbReference type="InterPro" id="IPR005119">
    <property type="entry name" value="LysR_subst-bd"/>
</dbReference>
<dbReference type="STRING" id="1770053.SAMN05216551_102163"/>
<evidence type="ECO:0000256" key="3">
    <source>
        <dbReference type="ARBA" id="ARBA00023125"/>
    </source>
</evidence>
<evidence type="ECO:0000256" key="1">
    <source>
        <dbReference type="ARBA" id="ARBA00009437"/>
    </source>
</evidence>
<dbReference type="InterPro" id="IPR036390">
    <property type="entry name" value="WH_DNA-bd_sf"/>
</dbReference>
<keyword evidence="2" id="KW-0805">Transcription regulation</keyword>
<evidence type="ECO:0000259" key="5">
    <source>
        <dbReference type="PROSITE" id="PS50931"/>
    </source>
</evidence>
<keyword evidence="7" id="KW-1185">Reference proteome</keyword>
<keyword evidence="3 6" id="KW-0238">DNA-binding</keyword>
<dbReference type="Proteomes" id="UP000243719">
    <property type="component" value="Unassembled WGS sequence"/>
</dbReference>
<dbReference type="GO" id="GO:0003677">
    <property type="term" value="F:DNA binding"/>
    <property type="evidence" value="ECO:0007669"/>
    <property type="project" value="UniProtKB-KW"/>
</dbReference>